<evidence type="ECO:0000256" key="2">
    <source>
        <dbReference type="SAM" id="MobiDB-lite"/>
    </source>
</evidence>
<dbReference type="EMBL" id="BAABUK010000002">
    <property type="protein sequence ID" value="GAA5807586.1"/>
    <property type="molecule type" value="Genomic_DNA"/>
</dbReference>
<evidence type="ECO:0000313" key="4">
    <source>
        <dbReference type="Proteomes" id="UP001473302"/>
    </source>
</evidence>
<name>A0ABP9YL51_9FUNG</name>
<protein>
    <submittedName>
        <fullName evidence="3">Uncharacterized protein</fullName>
    </submittedName>
</protein>
<gene>
    <name evidence="3" type="ORF">MFLAVUS_000951</name>
</gene>
<feature type="compositionally biased region" description="Basic and acidic residues" evidence="2">
    <location>
        <begin position="76"/>
        <end position="97"/>
    </location>
</feature>
<comment type="caution">
    <text evidence="3">The sequence shown here is derived from an EMBL/GenBank/DDBJ whole genome shotgun (WGS) entry which is preliminary data.</text>
</comment>
<reference evidence="3 4" key="1">
    <citation type="submission" date="2024-04" db="EMBL/GenBank/DDBJ databases">
        <title>genome sequences of Mucor flavus KT1a and Helicostylum pulchrum KT1b strains isolated from the surface of a dry-aged beef.</title>
        <authorList>
            <person name="Toyotome T."/>
            <person name="Hosono M."/>
            <person name="Torimaru M."/>
            <person name="Fukuda K."/>
            <person name="Mikami N."/>
        </authorList>
    </citation>
    <scope>NUCLEOTIDE SEQUENCE [LARGE SCALE GENOMIC DNA]</scope>
    <source>
        <strain evidence="3 4">KT1a</strain>
    </source>
</reference>
<organism evidence="3 4">
    <name type="scientific">Mucor flavus</name>
    <dbReference type="NCBI Taxonomy" id="439312"/>
    <lineage>
        <taxon>Eukaryota</taxon>
        <taxon>Fungi</taxon>
        <taxon>Fungi incertae sedis</taxon>
        <taxon>Mucoromycota</taxon>
        <taxon>Mucoromycotina</taxon>
        <taxon>Mucoromycetes</taxon>
        <taxon>Mucorales</taxon>
        <taxon>Mucorineae</taxon>
        <taxon>Mucoraceae</taxon>
        <taxon>Mucor</taxon>
    </lineage>
</organism>
<accession>A0ABP9YL51</accession>
<evidence type="ECO:0000256" key="1">
    <source>
        <dbReference type="SAM" id="Coils"/>
    </source>
</evidence>
<feature type="compositionally biased region" description="Polar residues" evidence="2">
    <location>
        <begin position="60"/>
        <end position="70"/>
    </location>
</feature>
<keyword evidence="4" id="KW-1185">Reference proteome</keyword>
<evidence type="ECO:0000313" key="3">
    <source>
        <dbReference type="EMBL" id="GAA5807586.1"/>
    </source>
</evidence>
<feature type="coiled-coil region" evidence="1">
    <location>
        <begin position="27"/>
        <end position="54"/>
    </location>
</feature>
<feature type="region of interest" description="Disordered" evidence="2">
    <location>
        <begin position="60"/>
        <end position="97"/>
    </location>
</feature>
<keyword evidence="1" id="KW-0175">Coiled coil</keyword>
<dbReference type="Proteomes" id="UP001473302">
    <property type="component" value="Unassembled WGS sequence"/>
</dbReference>
<sequence>MKMETIDDGFRHIEQGVNSTNDVIRHFKKVEKALKVQEETIAALKAKLAIYQSSKDKISISLSNKNNTTMEAIKNLQRETNNDRYQKSNQDTKTKKA</sequence>
<proteinExistence type="predicted"/>